<feature type="active site" evidence="6">
    <location>
        <position position="73"/>
    </location>
</feature>
<dbReference type="AlphaFoldDB" id="A0A4Y8L141"/>
<protein>
    <recommendedName>
        <fullName evidence="8">Cytosine-specific methyltransferase</fullName>
        <ecNumber evidence="8">2.1.1.37</ecNumber>
    </recommendedName>
</protein>
<evidence type="ECO:0000256" key="6">
    <source>
        <dbReference type="PROSITE-ProRule" id="PRU01016"/>
    </source>
</evidence>
<proteinExistence type="inferred from homology"/>
<dbReference type="PANTHER" id="PTHR46098:SF1">
    <property type="entry name" value="TRNA (CYTOSINE(38)-C(5))-METHYLTRANSFERASE"/>
    <property type="match status" value="1"/>
</dbReference>
<dbReference type="NCBIfam" id="TIGR00675">
    <property type="entry name" value="dcm"/>
    <property type="match status" value="1"/>
</dbReference>
<name>A0A4Y8L141_9BACT</name>
<dbReference type="EC" id="2.1.1.37" evidence="8"/>
<dbReference type="OrthoDB" id="32195at2"/>
<evidence type="ECO:0000313" key="10">
    <source>
        <dbReference type="Proteomes" id="UP000297861"/>
    </source>
</evidence>
<comment type="caution">
    <text evidence="9">The sequence shown here is derived from an EMBL/GenBank/DDBJ whole genome shotgun (WGS) entry which is preliminary data.</text>
</comment>
<dbReference type="InterPro" id="IPR001525">
    <property type="entry name" value="C5_MeTfrase"/>
</dbReference>
<evidence type="ECO:0000256" key="7">
    <source>
        <dbReference type="RuleBase" id="RU000416"/>
    </source>
</evidence>
<dbReference type="Pfam" id="PF00145">
    <property type="entry name" value="DNA_methylase"/>
    <property type="match status" value="1"/>
</dbReference>
<organism evidence="9 10">
    <name type="scientific">Dysgonomonas capnocytophagoides</name>
    <dbReference type="NCBI Taxonomy" id="45254"/>
    <lineage>
        <taxon>Bacteria</taxon>
        <taxon>Pseudomonadati</taxon>
        <taxon>Bacteroidota</taxon>
        <taxon>Bacteroidia</taxon>
        <taxon>Bacteroidales</taxon>
        <taxon>Dysgonomonadaceae</taxon>
        <taxon>Dysgonomonas</taxon>
    </lineage>
</organism>
<dbReference type="GO" id="GO:0032259">
    <property type="term" value="P:methylation"/>
    <property type="evidence" value="ECO:0007669"/>
    <property type="project" value="UniProtKB-KW"/>
</dbReference>
<evidence type="ECO:0000256" key="2">
    <source>
        <dbReference type="ARBA" id="ARBA00022679"/>
    </source>
</evidence>
<comment type="similarity">
    <text evidence="6 7">Belongs to the class I-like SAM-binding methyltransferase superfamily. C5-methyltransferase family.</text>
</comment>
<dbReference type="Gene3D" id="3.40.50.150">
    <property type="entry name" value="Vaccinia Virus protein VP39"/>
    <property type="match status" value="1"/>
</dbReference>
<dbReference type="Proteomes" id="UP000297861">
    <property type="component" value="Unassembled WGS sequence"/>
</dbReference>
<accession>A0A4Y8L141</accession>
<gene>
    <name evidence="9" type="primary">dcm</name>
    <name evidence="9" type="ORF">E2605_12470</name>
</gene>
<comment type="catalytic activity">
    <reaction evidence="5 8">
        <text>a 2'-deoxycytidine in DNA + S-adenosyl-L-methionine = a 5-methyl-2'-deoxycytidine in DNA + S-adenosyl-L-homocysteine + H(+)</text>
        <dbReference type="Rhea" id="RHEA:13681"/>
        <dbReference type="Rhea" id="RHEA-COMP:11369"/>
        <dbReference type="Rhea" id="RHEA-COMP:11370"/>
        <dbReference type="ChEBI" id="CHEBI:15378"/>
        <dbReference type="ChEBI" id="CHEBI:57856"/>
        <dbReference type="ChEBI" id="CHEBI:59789"/>
        <dbReference type="ChEBI" id="CHEBI:85452"/>
        <dbReference type="ChEBI" id="CHEBI:85454"/>
        <dbReference type="EC" id="2.1.1.37"/>
    </reaction>
</comment>
<dbReference type="PROSITE" id="PS51679">
    <property type="entry name" value="SAM_MT_C5"/>
    <property type="match status" value="1"/>
</dbReference>
<dbReference type="InterPro" id="IPR029063">
    <property type="entry name" value="SAM-dependent_MTases_sf"/>
</dbReference>
<dbReference type="EMBL" id="SOML01000007">
    <property type="protein sequence ID" value="TFD95738.1"/>
    <property type="molecule type" value="Genomic_DNA"/>
</dbReference>
<reference evidence="9 10" key="1">
    <citation type="submission" date="2019-03" db="EMBL/GenBank/DDBJ databases">
        <title>San Antonio Military Medical Center submission to MRSN (WRAIR), pending publication.</title>
        <authorList>
            <person name="Blyth D.M."/>
            <person name="Mccarthy S.L."/>
            <person name="Schall S.E."/>
            <person name="Stam J.A."/>
            <person name="Ong A.C."/>
            <person name="Mcgann P.T."/>
        </authorList>
    </citation>
    <scope>NUCLEOTIDE SEQUENCE [LARGE SCALE GENOMIC DNA]</scope>
    <source>
        <strain evidence="9 10">MRSN571793</strain>
    </source>
</reference>
<evidence type="ECO:0000256" key="1">
    <source>
        <dbReference type="ARBA" id="ARBA00022603"/>
    </source>
</evidence>
<keyword evidence="10" id="KW-1185">Reference proteome</keyword>
<keyword evidence="3 6" id="KW-0949">S-adenosyl-L-methionine</keyword>
<keyword evidence="2 6" id="KW-0808">Transferase</keyword>
<dbReference type="GO" id="GO:0009307">
    <property type="term" value="P:DNA restriction-modification system"/>
    <property type="evidence" value="ECO:0007669"/>
    <property type="project" value="UniProtKB-KW"/>
</dbReference>
<evidence type="ECO:0000313" key="9">
    <source>
        <dbReference type="EMBL" id="TFD95738.1"/>
    </source>
</evidence>
<dbReference type="PROSITE" id="PS00094">
    <property type="entry name" value="C5_MTASE_1"/>
    <property type="match status" value="1"/>
</dbReference>
<sequence>MILMDLFSGTGGFHAGLEDSGLHIKKVYFSEIDKHAIANYKFNFPYAQYIGPVEESVNQTFERPNIITFGSPCQDFSIAGKREGLSGAKSSLIEQAIATITHYRPDVFIWENVKGAFTSNNREDFWAIIQAFANIGNYDIEWQLVNTAWILPQNRERIYLIGHLRESFGNWREVFPLTEINRVSSAKVERSSRFQASVCSTITTGYGSKPTDTYVLLKDSILRKGYAQAVLTPDRLIKRQNGRRMKEIDEPSFTLTAQERHGIFDGSRVRRLTEKECERLQGYRDNWTQYGNYDGDIKELSSTQRYKLCGNAVSKLMVQWIGSKMKLNFR</sequence>
<keyword evidence="4" id="KW-0680">Restriction system</keyword>
<dbReference type="PANTHER" id="PTHR46098">
    <property type="entry name" value="TRNA (CYTOSINE(38)-C(5))-METHYLTRANSFERASE"/>
    <property type="match status" value="1"/>
</dbReference>
<evidence type="ECO:0000256" key="3">
    <source>
        <dbReference type="ARBA" id="ARBA00022691"/>
    </source>
</evidence>
<dbReference type="GO" id="GO:0003886">
    <property type="term" value="F:DNA (cytosine-5-)-methyltransferase activity"/>
    <property type="evidence" value="ECO:0007669"/>
    <property type="project" value="UniProtKB-EC"/>
</dbReference>
<evidence type="ECO:0000256" key="5">
    <source>
        <dbReference type="ARBA" id="ARBA00047422"/>
    </source>
</evidence>
<dbReference type="InterPro" id="IPR018117">
    <property type="entry name" value="C5_DNA_meth_AS"/>
</dbReference>
<dbReference type="PRINTS" id="PR00105">
    <property type="entry name" value="C5METTRFRASE"/>
</dbReference>
<dbReference type="InterPro" id="IPR050750">
    <property type="entry name" value="C5-MTase"/>
</dbReference>
<dbReference type="SUPFAM" id="SSF53335">
    <property type="entry name" value="S-adenosyl-L-methionine-dependent methyltransferases"/>
    <property type="match status" value="1"/>
</dbReference>
<dbReference type="Gene3D" id="3.90.120.10">
    <property type="entry name" value="DNA Methylase, subunit A, domain 2"/>
    <property type="match status" value="1"/>
</dbReference>
<evidence type="ECO:0000256" key="8">
    <source>
        <dbReference type="RuleBase" id="RU000417"/>
    </source>
</evidence>
<keyword evidence="1 6" id="KW-0489">Methyltransferase</keyword>
<evidence type="ECO:0000256" key="4">
    <source>
        <dbReference type="ARBA" id="ARBA00022747"/>
    </source>
</evidence>